<evidence type="ECO:0000259" key="5">
    <source>
        <dbReference type="PROSITE" id="PS50174"/>
    </source>
</evidence>
<organism evidence="6 7">
    <name type="scientific">Protopolystoma xenopodis</name>
    <dbReference type="NCBI Taxonomy" id="117903"/>
    <lineage>
        <taxon>Eukaryota</taxon>
        <taxon>Metazoa</taxon>
        <taxon>Spiralia</taxon>
        <taxon>Lophotrochozoa</taxon>
        <taxon>Platyhelminthes</taxon>
        <taxon>Monogenea</taxon>
        <taxon>Polyopisthocotylea</taxon>
        <taxon>Polystomatidea</taxon>
        <taxon>Polystomatidae</taxon>
        <taxon>Protopolystoma</taxon>
    </lineage>
</organism>
<feature type="domain" description="G-patch" evidence="5">
    <location>
        <begin position="125"/>
        <end position="157"/>
    </location>
</feature>
<name>A0A3S5AXC7_9PLAT</name>
<protein>
    <recommendedName>
        <fullName evidence="5">G-patch domain-containing protein</fullName>
    </recommendedName>
</protein>
<dbReference type="OrthoDB" id="4822at2759"/>
<keyword evidence="2" id="KW-0507">mRNA processing</keyword>
<evidence type="ECO:0000313" key="7">
    <source>
        <dbReference type="Proteomes" id="UP000784294"/>
    </source>
</evidence>
<proteinExistence type="predicted"/>
<dbReference type="AlphaFoldDB" id="A0A3S5AXC7"/>
<comment type="subcellular location">
    <subcellularLocation>
        <location evidence="1">Nucleus</location>
    </subcellularLocation>
</comment>
<evidence type="ECO:0000313" key="6">
    <source>
        <dbReference type="EMBL" id="VEL07470.1"/>
    </source>
</evidence>
<dbReference type="PANTHER" id="PTHR23340:SF0">
    <property type="entry name" value="SURP AND G-PATCH DOMAIN-CONTAINING PROTEIN 1 ISOFORM X1"/>
    <property type="match status" value="1"/>
</dbReference>
<dbReference type="GO" id="GO:0008380">
    <property type="term" value="P:RNA splicing"/>
    <property type="evidence" value="ECO:0007669"/>
    <property type="project" value="UniProtKB-KW"/>
</dbReference>
<comment type="caution">
    <text evidence="6">The sequence shown here is derived from an EMBL/GenBank/DDBJ whole genome shotgun (WGS) entry which is preliminary data.</text>
</comment>
<dbReference type="Pfam" id="PF01585">
    <property type="entry name" value="G-patch"/>
    <property type="match status" value="1"/>
</dbReference>
<dbReference type="InterPro" id="IPR040169">
    <property type="entry name" value="SUGP1/2"/>
</dbReference>
<dbReference type="PANTHER" id="PTHR23340">
    <property type="entry name" value="ARGININE/SERINE RICH SPLICING FACTOR SF4/14"/>
    <property type="match status" value="1"/>
</dbReference>
<keyword evidence="3" id="KW-0508">mRNA splicing</keyword>
<dbReference type="Proteomes" id="UP000784294">
    <property type="component" value="Unassembled WGS sequence"/>
</dbReference>
<keyword evidence="4" id="KW-0539">Nucleus</keyword>
<evidence type="ECO:0000256" key="2">
    <source>
        <dbReference type="ARBA" id="ARBA00022664"/>
    </source>
</evidence>
<gene>
    <name evidence="6" type="ORF">PXEA_LOCUS910</name>
</gene>
<sequence>MHEFILAQKNLKVREMELLASIDGINYSSDKRKKPKLTKDGLVIKYEYDSDEDCDGGTWEHKLRQAEMEATKEWADKLTELGRGKHHIGDFLPPDELQRFLETYRALKEGREPDHSEYKQFKLTCENVGYQMLEKMGWKEGEGLGADNQGIVDPVGK</sequence>
<dbReference type="SMART" id="SM00443">
    <property type="entry name" value="G_patch"/>
    <property type="match status" value="1"/>
</dbReference>
<dbReference type="GO" id="GO:0003723">
    <property type="term" value="F:RNA binding"/>
    <property type="evidence" value="ECO:0007669"/>
    <property type="project" value="TreeGrafter"/>
</dbReference>
<dbReference type="GO" id="GO:0006397">
    <property type="term" value="P:mRNA processing"/>
    <property type="evidence" value="ECO:0007669"/>
    <property type="project" value="UniProtKB-KW"/>
</dbReference>
<dbReference type="PROSITE" id="PS50174">
    <property type="entry name" value="G_PATCH"/>
    <property type="match status" value="1"/>
</dbReference>
<reference evidence="6" key="1">
    <citation type="submission" date="2018-11" db="EMBL/GenBank/DDBJ databases">
        <authorList>
            <consortium name="Pathogen Informatics"/>
        </authorList>
    </citation>
    <scope>NUCLEOTIDE SEQUENCE</scope>
</reference>
<evidence type="ECO:0000256" key="1">
    <source>
        <dbReference type="ARBA" id="ARBA00004123"/>
    </source>
</evidence>
<dbReference type="EMBL" id="CAAALY010001807">
    <property type="protein sequence ID" value="VEL07470.1"/>
    <property type="molecule type" value="Genomic_DNA"/>
</dbReference>
<dbReference type="InterPro" id="IPR000467">
    <property type="entry name" value="G_patch_dom"/>
</dbReference>
<accession>A0A3S5AXC7</accession>
<evidence type="ECO:0000256" key="3">
    <source>
        <dbReference type="ARBA" id="ARBA00023187"/>
    </source>
</evidence>
<keyword evidence="7" id="KW-1185">Reference proteome</keyword>
<dbReference type="GO" id="GO:0005654">
    <property type="term" value="C:nucleoplasm"/>
    <property type="evidence" value="ECO:0007669"/>
    <property type="project" value="TreeGrafter"/>
</dbReference>
<evidence type="ECO:0000256" key="4">
    <source>
        <dbReference type="ARBA" id="ARBA00023242"/>
    </source>
</evidence>